<proteinExistence type="predicted"/>
<dbReference type="InParanoid" id="A0A5C3PTV4"/>
<gene>
    <name evidence="1" type="ORF">K466DRAFT_511985</name>
</gene>
<dbReference type="EMBL" id="ML210985">
    <property type="protein sequence ID" value="TFK93215.1"/>
    <property type="molecule type" value="Genomic_DNA"/>
</dbReference>
<name>A0A5C3PTV4_9APHY</name>
<protein>
    <submittedName>
        <fullName evidence="1">Uncharacterized protein</fullName>
    </submittedName>
</protein>
<organism evidence="1 2">
    <name type="scientific">Polyporus arcularius HHB13444</name>
    <dbReference type="NCBI Taxonomy" id="1314778"/>
    <lineage>
        <taxon>Eukaryota</taxon>
        <taxon>Fungi</taxon>
        <taxon>Dikarya</taxon>
        <taxon>Basidiomycota</taxon>
        <taxon>Agaricomycotina</taxon>
        <taxon>Agaricomycetes</taxon>
        <taxon>Polyporales</taxon>
        <taxon>Polyporaceae</taxon>
        <taxon>Polyporus</taxon>
    </lineage>
</organism>
<reference evidence="1 2" key="1">
    <citation type="journal article" date="2019" name="Nat. Ecol. Evol.">
        <title>Megaphylogeny resolves global patterns of mushroom evolution.</title>
        <authorList>
            <person name="Varga T."/>
            <person name="Krizsan K."/>
            <person name="Foldi C."/>
            <person name="Dima B."/>
            <person name="Sanchez-Garcia M."/>
            <person name="Sanchez-Ramirez S."/>
            <person name="Szollosi G.J."/>
            <person name="Szarkandi J.G."/>
            <person name="Papp V."/>
            <person name="Albert L."/>
            <person name="Andreopoulos W."/>
            <person name="Angelini C."/>
            <person name="Antonin V."/>
            <person name="Barry K.W."/>
            <person name="Bougher N.L."/>
            <person name="Buchanan P."/>
            <person name="Buyck B."/>
            <person name="Bense V."/>
            <person name="Catcheside P."/>
            <person name="Chovatia M."/>
            <person name="Cooper J."/>
            <person name="Damon W."/>
            <person name="Desjardin D."/>
            <person name="Finy P."/>
            <person name="Geml J."/>
            <person name="Haridas S."/>
            <person name="Hughes K."/>
            <person name="Justo A."/>
            <person name="Karasinski D."/>
            <person name="Kautmanova I."/>
            <person name="Kiss B."/>
            <person name="Kocsube S."/>
            <person name="Kotiranta H."/>
            <person name="LaButti K.M."/>
            <person name="Lechner B.E."/>
            <person name="Liimatainen K."/>
            <person name="Lipzen A."/>
            <person name="Lukacs Z."/>
            <person name="Mihaltcheva S."/>
            <person name="Morgado L.N."/>
            <person name="Niskanen T."/>
            <person name="Noordeloos M.E."/>
            <person name="Ohm R.A."/>
            <person name="Ortiz-Santana B."/>
            <person name="Ovrebo C."/>
            <person name="Racz N."/>
            <person name="Riley R."/>
            <person name="Savchenko A."/>
            <person name="Shiryaev A."/>
            <person name="Soop K."/>
            <person name="Spirin V."/>
            <person name="Szebenyi C."/>
            <person name="Tomsovsky M."/>
            <person name="Tulloss R.E."/>
            <person name="Uehling J."/>
            <person name="Grigoriev I.V."/>
            <person name="Vagvolgyi C."/>
            <person name="Papp T."/>
            <person name="Martin F.M."/>
            <person name="Miettinen O."/>
            <person name="Hibbett D.S."/>
            <person name="Nagy L.G."/>
        </authorList>
    </citation>
    <scope>NUCLEOTIDE SEQUENCE [LARGE SCALE GENOMIC DNA]</scope>
    <source>
        <strain evidence="1 2">HHB13444</strain>
    </source>
</reference>
<sequence>MLYKLLCEVSQDGDLYKFGTGMAHVLLNGPFIYNEHHLPYPKEGVLSGLDSWCSLLPEAAQALKRRGGASHINRADVLALEHLARSGHSEEAATYAREVLQRQSEHTYACVIL</sequence>
<evidence type="ECO:0000313" key="1">
    <source>
        <dbReference type="EMBL" id="TFK93215.1"/>
    </source>
</evidence>
<dbReference type="Proteomes" id="UP000308197">
    <property type="component" value="Unassembled WGS sequence"/>
</dbReference>
<keyword evidence="2" id="KW-1185">Reference proteome</keyword>
<dbReference type="AlphaFoldDB" id="A0A5C3PTV4"/>
<accession>A0A5C3PTV4</accession>
<evidence type="ECO:0000313" key="2">
    <source>
        <dbReference type="Proteomes" id="UP000308197"/>
    </source>
</evidence>
<feature type="non-terminal residue" evidence="1">
    <location>
        <position position="113"/>
    </location>
</feature>